<organism evidence="2 3">
    <name type="scientific">Mycolicibacterium vanbaalenii</name>
    <name type="common">Mycobacterium vanbaalenii</name>
    <dbReference type="NCBI Taxonomy" id="110539"/>
    <lineage>
        <taxon>Bacteria</taxon>
        <taxon>Bacillati</taxon>
        <taxon>Actinomycetota</taxon>
        <taxon>Actinomycetes</taxon>
        <taxon>Mycobacteriales</taxon>
        <taxon>Mycobacteriaceae</taxon>
        <taxon>Mycolicibacterium</taxon>
    </lineage>
</organism>
<evidence type="ECO:0000313" key="3">
    <source>
        <dbReference type="Proteomes" id="UP000430146"/>
    </source>
</evidence>
<dbReference type="Proteomes" id="UP000430146">
    <property type="component" value="Unassembled WGS sequence"/>
</dbReference>
<sequence length="54" mass="5584">MSCLLAITLFAAFAAGAAPLRGTISTALAAIDDFLDRFGHEVSGTAHAKERPPL</sequence>
<name>A0A5S9MZ29_MYCVN</name>
<reference evidence="2 3" key="1">
    <citation type="submission" date="2019-11" db="EMBL/GenBank/DDBJ databases">
        <authorList>
            <person name="Holert J."/>
        </authorList>
    </citation>
    <scope>NUCLEOTIDE SEQUENCE [LARGE SCALE GENOMIC DNA]</scope>
    <source>
        <strain evidence="2">BC8_1</strain>
    </source>
</reference>
<feature type="chain" id="PRO_5039255787" evidence="1">
    <location>
        <begin position="18"/>
        <end position="54"/>
    </location>
</feature>
<keyword evidence="1" id="KW-0732">Signal</keyword>
<evidence type="ECO:0000313" key="2">
    <source>
        <dbReference type="EMBL" id="CAA0082412.1"/>
    </source>
</evidence>
<feature type="signal peptide" evidence="1">
    <location>
        <begin position="1"/>
        <end position="17"/>
    </location>
</feature>
<dbReference type="AlphaFoldDB" id="A0A5S9MZ29"/>
<proteinExistence type="predicted"/>
<accession>A0A5S9MZ29</accession>
<keyword evidence="3" id="KW-1185">Reference proteome</keyword>
<gene>
    <name evidence="2" type="ORF">AELLOGFF_00451</name>
</gene>
<dbReference type="EMBL" id="CACSIP010000001">
    <property type="protein sequence ID" value="CAA0082412.1"/>
    <property type="molecule type" value="Genomic_DNA"/>
</dbReference>
<evidence type="ECO:0000256" key="1">
    <source>
        <dbReference type="SAM" id="SignalP"/>
    </source>
</evidence>
<protein>
    <submittedName>
        <fullName evidence="2">Uncharacterized protein</fullName>
    </submittedName>
</protein>